<accession>A0A9N8N3G9</accession>
<evidence type="ECO:0000313" key="1">
    <source>
        <dbReference type="EMBL" id="CAE6947957.1"/>
    </source>
</evidence>
<comment type="caution">
    <text evidence="1">The sequence shown here is derived from an EMBL/GenBank/DDBJ whole genome shotgun (WGS) entry which is preliminary data.</text>
</comment>
<reference evidence="1" key="1">
    <citation type="submission" date="2021-02" db="EMBL/GenBank/DDBJ databases">
        <authorList>
            <person name="Vanwijnsberghe S."/>
        </authorList>
    </citation>
    <scope>NUCLEOTIDE SEQUENCE</scope>
    <source>
        <strain evidence="1">R-70211</strain>
    </source>
</reference>
<dbReference type="Proteomes" id="UP000675121">
    <property type="component" value="Unassembled WGS sequence"/>
</dbReference>
<gene>
    <name evidence="1" type="ORF">R70211_06087</name>
</gene>
<dbReference type="EMBL" id="CAJNAS010000021">
    <property type="protein sequence ID" value="CAE6947957.1"/>
    <property type="molecule type" value="Genomic_DNA"/>
</dbReference>
<keyword evidence="2" id="KW-1185">Reference proteome</keyword>
<evidence type="ECO:0000313" key="2">
    <source>
        <dbReference type="Proteomes" id="UP000675121"/>
    </source>
</evidence>
<evidence type="ECO:0008006" key="3">
    <source>
        <dbReference type="Google" id="ProtNLM"/>
    </source>
</evidence>
<dbReference type="Gene3D" id="3.30.160.390">
    <property type="entry name" value="Integrase, DNA-binding domain"/>
    <property type="match status" value="1"/>
</dbReference>
<name>A0A9N8N3G9_9BURK</name>
<protein>
    <recommendedName>
        <fullName evidence="3">Integrase</fullName>
    </recommendedName>
</protein>
<dbReference type="AlphaFoldDB" id="A0A9N8N3G9"/>
<organism evidence="1 2">
    <name type="scientific">Paraburkholderia domus</name>
    <dbReference type="NCBI Taxonomy" id="2793075"/>
    <lineage>
        <taxon>Bacteria</taxon>
        <taxon>Pseudomonadati</taxon>
        <taxon>Pseudomonadota</taxon>
        <taxon>Betaproteobacteria</taxon>
        <taxon>Burkholderiales</taxon>
        <taxon>Burkholderiaceae</taxon>
        <taxon>Paraburkholderia</taxon>
    </lineage>
</organism>
<sequence>MKLTCPLLLNAKPQDKPDKIRDRDSMYLRVSVSGSKVWNPDTRR</sequence>
<proteinExistence type="predicted"/>
<dbReference type="InterPro" id="IPR038488">
    <property type="entry name" value="Integrase_DNA-bd_sf"/>
</dbReference>